<evidence type="ECO:0000313" key="2">
    <source>
        <dbReference type="Proteomes" id="UP000887574"/>
    </source>
</evidence>
<dbReference type="AlphaFoldDB" id="A0A915EQ08"/>
<dbReference type="Proteomes" id="UP000887574">
    <property type="component" value="Unplaced"/>
</dbReference>
<reference evidence="3" key="1">
    <citation type="submission" date="2022-11" db="UniProtKB">
        <authorList>
            <consortium name="WormBaseParasite"/>
        </authorList>
    </citation>
    <scope>IDENTIFICATION</scope>
</reference>
<accession>A0A915EQ08</accession>
<evidence type="ECO:0000313" key="3">
    <source>
        <dbReference type="WBParaSite" id="jg7717"/>
    </source>
</evidence>
<organism evidence="2 3">
    <name type="scientific">Ditylenchus dipsaci</name>
    <dbReference type="NCBI Taxonomy" id="166011"/>
    <lineage>
        <taxon>Eukaryota</taxon>
        <taxon>Metazoa</taxon>
        <taxon>Ecdysozoa</taxon>
        <taxon>Nematoda</taxon>
        <taxon>Chromadorea</taxon>
        <taxon>Rhabditida</taxon>
        <taxon>Tylenchina</taxon>
        <taxon>Tylenchomorpha</taxon>
        <taxon>Sphaerularioidea</taxon>
        <taxon>Anguinidae</taxon>
        <taxon>Anguininae</taxon>
        <taxon>Ditylenchus</taxon>
    </lineage>
</organism>
<feature type="compositionally biased region" description="Basic and acidic residues" evidence="1">
    <location>
        <begin position="159"/>
        <end position="170"/>
    </location>
</feature>
<sequence length="170" mass="18692">MLNGLYGYIFGGESADSSIAQEVQVNGSGPAKKMARGQSADREASEWILVGEEAVRKASAEAGPPHLLDECKSLSSYSNFQSGKRSAELQQKRLANAALQQQRQWLTKMMFSDPDASKHVNPTNARLKRACKVELVQSQTKTKPRSKKSAGAKFNANRNNDRKCNPHNLD</sequence>
<feature type="region of interest" description="Disordered" evidence="1">
    <location>
        <begin position="135"/>
        <end position="170"/>
    </location>
</feature>
<evidence type="ECO:0000256" key="1">
    <source>
        <dbReference type="SAM" id="MobiDB-lite"/>
    </source>
</evidence>
<proteinExistence type="predicted"/>
<keyword evidence="2" id="KW-1185">Reference proteome</keyword>
<name>A0A915EQ08_9BILA</name>
<protein>
    <submittedName>
        <fullName evidence="3">Uncharacterized protein</fullName>
    </submittedName>
</protein>
<dbReference type="WBParaSite" id="jg7717">
    <property type="protein sequence ID" value="jg7717"/>
    <property type="gene ID" value="jg7717"/>
</dbReference>